<dbReference type="InterPro" id="IPR039537">
    <property type="entry name" value="Retrotran_Ty1/copia-like"/>
</dbReference>
<proteinExistence type="predicted"/>
<dbReference type="GO" id="GO:0015074">
    <property type="term" value="P:DNA integration"/>
    <property type="evidence" value="ECO:0007669"/>
    <property type="project" value="UniProtKB-KW"/>
</dbReference>
<dbReference type="InterPro" id="IPR057670">
    <property type="entry name" value="SH3_retrovirus"/>
</dbReference>
<evidence type="ECO:0000256" key="7">
    <source>
        <dbReference type="ARBA" id="ARBA00022918"/>
    </source>
</evidence>
<keyword evidence="12" id="KW-1185">Reference proteome</keyword>
<dbReference type="GO" id="GO:0046872">
    <property type="term" value="F:metal ion binding"/>
    <property type="evidence" value="ECO:0007669"/>
    <property type="project" value="UniProtKB-KW"/>
</dbReference>
<keyword evidence="2" id="KW-0479">Metal-binding</keyword>
<evidence type="ECO:0000259" key="10">
    <source>
        <dbReference type="Pfam" id="PF25597"/>
    </source>
</evidence>
<dbReference type="PANTHER" id="PTHR42648">
    <property type="entry name" value="TRANSPOSASE, PUTATIVE-RELATED"/>
    <property type="match status" value="1"/>
</dbReference>
<keyword evidence="7" id="KW-0695">RNA-directed DNA polymerase</keyword>
<keyword evidence="9" id="KW-0233">DNA recombination</keyword>
<protein>
    <recommendedName>
        <fullName evidence="10">Retroviral polymerase SH3-like domain-containing protein</fullName>
    </recommendedName>
</protein>
<accession>A0A371H3X1</accession>
<dbReference type="GO" id="GO:0003964">
    <property type="term" value="F:RNA-directed DNA polymerase activity"/>
    <property type="evidence" value="ECO:0007669"/>
    <property type="project" value="UniProtKB-KW"/>
</dbReference>
<keyword evidence="3" id="KW-0255">Endonuclease</keyword>
<keyword evidence="4" id="KW-0378">Hydrolase</keyword>
<feature type="non-terminal residue" evidence="11">
    <location>
        <position position="1"/>
    </location>
</feature>
<dbReference type="GO" id="GO:0004519">
    <property type="term" value="F:endonuclease activity"/>
    <property type="evidence" value="ECO:0007669"/>
    <property type="project" value="UniProtKB-KW"/>
</dbReference>
<keyword evidence="5" id="KW-0460">Magnesium</keyword>
<dbReference type="Proteomes" id="UP000257109">
    <property type="component" value="Unassembled WGS sequence"/>
</dbReference>
<dbReference type="EMBL" id="QJKJ01003650">
    <property type="protein sequence ID" value="RDX97465.1"/>
    <property type="molecule type" value="Genomic_DNA"/>
</dbReference>
<keyword evidence="8" id="KW-0239">DNA-directed DNA polymerase</keyword>
<dbReference type="GO" id="GO:0003887">
    <property type="term" value="F:DNA-directed DNA polymerase activity"/>
    <property type="evidence" value="ECO:0007669"/>
    <property type="project" value="UniProtKB-KW"/>
</dbReference>
<feature type="domain" description="Retroviral polymerase SH3-like" evidence="10">
    <location>
        <begin position="39"/>
        <end position="96"/>
    </location>
</feature>
<evidence type="ECO:0000313" key="12">
    <source>
        <dbReference type="Proteomes" id="UP000257109"/>
    </source>
</evidence>
<dbReference type="GO" id="GO:0016787">
    <property type="term" value="F:hydrolase activity"/>
    <property type="evidence" value="ECO:0007669"/>
    <property type="project" value="UniProtKB-KW"/>
</dbReference>
<keyword evidence="6" id="KW-0229">DNA integration</keyword>
<keyword evidence="8" id="KW-0548">Nucleotidyltransferase</keyword>
<dbReference type="AlphaFoldDB" id="A0A371H3X1"/>
<keyword evidence="1" id="KW-0540">Nuclease</keyword>
<evidence type="ECO:0000256" key="6">
    <source>
        <dbReference type="ARBA" id="ARBA00022908"/>
    </source>
</evidence>
<evidence type="ECO:0000256" key="2">
    <source>
        <dbReference type="ARBA" id="ARBA00022723"/>
    </source>
</evidence>
<dbReference type="Pfam" id="PF25597">
    <property type="entry name" value="SH3_retrovirus"/>
    <property type="match status" value="1"/>
</dbReference>
<dbReference type="OrthoDB" id="1751476at2759"/>
<evidence type="ECO:0000256" key="3">
    <source>
        <dbReference type="ARBA" id="ARBA00022759"/>
    </source>
</evidence>
<evidence type="ECO:0000256" key="9">
    <source>
        <dbReference type="ARBA" id="ARBA00023172"/>
    </source>
</evidence>
<evidence type="ECO:0000256" key="4">
    <source>
        <dbReference type="ARBA" id="ARBA00022801"/>
    </source>
</evidence>
<gene>
    <name evidence="11" type="ORF">CR513_19763</name>
</gene>
<evidence type="ECO:0000313" key="11">
    <source>
        <dbReference type="EMBL" id="RDX97465.1"/>
    </source>
</evidence>
<dbReference type="GO" id="GO:0006310">
    <property type="term" value="P:DNA recombination"/>
    <property type="evidence" value="ECO:0007669"/>
    <property type="project" value="UniProtKB-KW"/>
</dbReference>
<sequence length="140" mass="16694">MTRTMLNCRNSPKPILKKTSYELRKGRQPNIYYFHPFGCERFILNTKDNLEKFDPMFDKGTFLGYSDLFKAYKVYNFRTLTIEEFIHLKFNDSKPDKELLEMNDSFTYMILDGLQTLSKETHLDEEPKDNKMSLPKGIRK</sequence>
<evidence type="ECO:0000256" key="8">
    <source>
        <dbReference type="ARBA" id="ARBA00022932"/>
    </source>
</evidence>
<name>A0A371H3X1_MUCPR</name>
<organism evidence="11 12">
    <name type="scientific">Mucuna pruriens</name>
    <name type="common">Velvet bean</name>
    <name type="synonym">Dolichos pruriens</name>
    <dbReference type="NCBI Taxonomy" id="157652"/>
    <lineage>
        <taxon>Eukaryota</taxon>
        <taxon>Viridiplantae</taxon>
        <taxon>Streptophyta</taxon>
        <taxon>Embryophyta</taxon>
        <taxon>Tracheophyta</taxon>
        <taxon>Spermatophyta</taxon>
        <taxon>Magnoliopsida</taxon>
        <taxon>eudicotyledons</taxon>
        <taxon>Gunneridae</taxon>
        <taxon>Pentapetalae</taxon>
        <taxon>rosids</taxon>
        <taxon>fabids</taxon>
        <taxon>Fabales</taxon>
        <taxon>Fabaceae</taxon>
        <taxon>Papilionoideae</taxon>
        <taxon>50 kb inversion clade</taxon>
        <taxon>NPAAA clade</taxon>
        <taxon>indigoferoid/millettioid clade</taxon>
        <taxon>Phaseoleae</taxon>
        <taxon>Mucuna</taxon>
    </lineage>
</organism>
<comment type="caution">
    <text evidence="11">The sequence shown here is derived from an EMBL/GenBank/DDBJ whole genome shotgun (WGS) entry which is preliminary data.</text>
</comment>
<dbReference type="PANTHER" id="PTHR42648:SF11">
    <property type="entry name" value="TRANSPOSON TY4-P GAG-POL POLYPROTEIN"/>
    <property type="match status" value="1"/>
</dbReference>
<keyword evidence="8" id="KW-0808">Transferase</keyword>
<evidence type="ECO:0000256" key="5">
    <source>
        <dbReference type="ARBA" id="ARBA00022842"/>
    </source>
</evidence>
<evidence type="ECO:0000256" key="1">
    <source>
        <dbReference type="ARBA" id="ARBA00022722"/>
    </source>
</evidence>
<reference evidence="11" key="1">
    <citation type="submission" date="2018-05" db="EMBL/GenBank/DDBJ databases">
        <title>Draft genome of Mucuna pruriens seed.</title>
        <authorList>
            <person name="Nnadi N.E."/>
            <person name="Vos R."/>
            <person name="Hasami M.H."/>
            <person name="Devisetty U.K."/>
            <person name="Aguiy J.C."/>
        </authorList>
    </citation>
    <scope>NUCLEOTIDE SEQUENCE [LARGE SCALE GENOMIC DNA]</scope>
    <source>
        <strain evidence="11">JCA_2017</strain>
    </source>
</reference>